<evidence type="ECO:0000313" key="2">
    <source>
        <dbReference type="EMBL" id="GAA5052977.1"/>
    </source>
</evidence>
<keyword evidence="3" id="KW-1185">Reference proteome</keyword>
<evidence type="ECO:0000313" key="3">
    <source>
        <dbReference type="Proteomes" id="UP001501729"/>
    </source>
</evidence>
<dbReference type="AlphaFoldDB" id="A0AAV3UJ58"/>
<evidence type="ECO:0000256" key="1">
    <source>
        <dbReference type="SAM" id="MobiDB-lite"/>
    </source>
</evidence>
<name>A0AAV3UJ58_9EURY</name>
<organism evidence="2 3">
    <name type="scientific">Haladaptatus pallidirubidus</name>
    <dbReference type="NCBI Taxonomy" id="1008152"/>
    <lineage>
        <taxon>Archaea</taxon>
        <taxon>Methanobacteriati</taxon>
        <taxon>Methanobacteriota</taxon>
        <taxon>Stenosarchaea group</taxon>
        <taxon>Halobacteria</taxon>
        <taxon>Halobacteriales</taxon>
        <taxon>Haladaptataceae</taxon>
        <taxon>Haladaptatus</taxon>
    </lineage>
</organism>
<dbReference type="Proteomes" id="UP001501729">
    <property type="component" value="Unassembled WGS sequence"/>
</dbReference>
<reference evidence="2 3" key="1">
    <citation type="journal article" date="2019" name="Int. J. Syst. Evol. Microbiol.">
        <title>The Global Catalogue of Microorganisms (GCM) 10K type strain sequencing project: providing services to taxonomists for standard genome sequencing and annotation.</title>
        <authorList>
            <consortium name="The Broad Institute Genomics Platform"/>
            <consortium name="The Broad Institute Genome Sequencing Center for Infectious Disease"/>
            <person name="Wu L."/>
            <person name="Ma J."/>
        </authorList>
    </citation>
    <scope>NUCLEOTIDE SEQUENCE [LARGE SCALE GENOMIC DNA]</scope>
    <source>
        <strain evidence="2 3">JCM 17504</strain>
    </source>
</reference>
<comment type="caution">
    <text evidence="2">The sequence shown here is derived from an EMBL/GenBank/DDBJ whole genome shotgun (WGS) entry which is preliminary data.</text>
</comment>
<sequence length="52" mass="5648">MEADHTAAADTHRIEQATAGELAAKAHAKGVPDDVTDWSTIIKKDVPRKHRS</sequence>
<accession>A0AAV3UJ58</accession>
<dbReference type="EMBL" id="BAABKX010000013">
    <property type="protein sequence ID" value="GAA5052977.1"/>
    <property type="molecule type" value="Genomic_DNA"/>
</dbReference>
<feature type="region of interest" description="Disordered" evidence="1">
    <location>
        <begin position="23"/>
        <end position="52"/>
    </location>
</feature>
<gene>
    <name evidence="2" type="ORF">GCM10025751_29720</name>
</gene>
<proteinExistence type="predicted"/>
<dbReference type="RefSeq" id="WP_390185114.1">
    <property type="nucleotide sequence ID" value="NZ_JBHMAI010000005.1"/>
</dbReference>
<protein>
    <submittedName>
        <fullName evidence="2">Uncharacterized protein</fullName>
    </submittedName>
</protein>